<comment type="similarity">
    <text evidence="1">Belongs to the peptidase C1 family.</text>
</comment>
<dbReference type="AlphaFoldDB" id="A0A438C7F8"/>
<dbReference type="SUPFAM" id="SSF54001">
    <property type="entry name" value="Cysteine proteinases"/>
    <property type="match status" value="1"/>
</dbReference>
<proteinExistence type="inferred from homology"/>
<dbReference type="GO" id="GO:0006508">
    <property type="term" value="P:proteolysis"/>
    <property type="evidence" value="ECO:0007669"/>
    <property type="project" value="UniProtKB-KW"/>
</dbReference>
<dbReference type="Proteomes" id="UP000288805">
    <property type="component" value="Unassembled WGS sequence"/>
</dbReference>
<evidence type="ECO:0000313" key="7">
    <source>
        <dbReference type="Proteomes" id="UP000288805"/>
    </source>
</evidence>
<evidence type="ECO:0000313" key="6">
    <source>
        <dbReference type="EMBL" id="RVW18856.1"/>
    </source>
</evidence>
<evidence type="ECO:0000256" key="1">
    <source>
        <dbReference type="ARBA" id="ARBA00008455"/>
    </source>
</evidence>
<keyword evidence="2 6" id="KW-0645">Protease</keyword>
<dbReference type="InterPro" id="IPR038765">
    <property type="entry name" value="Papain-like_cys_pep_sf"/>
</dbReference>
<reference evidence="6 7" key="1">
    <citation type="journal article" date="2018" name="PLoS Genet.">
        <title>Population sequencing reveals clonal diversity and ancestral inbreeding in the grapevine cultivar Chardonnay.</title>
        <authorList>
            <person name="Roach M.J."/>
            <person name="Johnson D.L."/>
            <person name="Bohlmann J."/>
            <person name="van Vuuren H.J."/>
            <person name="Jones S.J."/>
            <person name="Pretorius I.S."/>
            <person name="Schmidt S.A."/>
            <person name="Borneman A.R."/>
        </authorList>
    </citation>
    <scope>NUCLEOTIDE SEQUENCE [LARGE SCALE GENOMIC DNA]</scope>
    <source>
        <strain evidence="7">cv. Chardonnay</strain>
        <tissue evidence="6">Leaf</tissue>
    </source>
</reference>
<protein>
    <submittedName>
        <fullName evidence="6">Senescence-specific cysteine protease SAG39</fullName>
    </submittedName>
</protein>
<gene>
    <name evidence="6" type="primary">SAG39_3</name>
    <name evidence="6" type="ORF">CK203_097718</name>
</gene>
<evidence type="ECO:0000256" key="4">
    <source>
        <dbReference type="ARBA" id="ARBA00022807"/>
    </source>
</evidence>
<accession>A0A438C7F8</accession>
<evidence type="ECO:0000256" key="2">
    <source>
        <dbReference type="ARBA" id="ARBA00022670"/>
    </source>
</evidence>
<evidence type="ECO:0000259" key="5">
    <source>
        <dbReference type="SMART" id="SM00645"/>
    </source>
</evidence>
<dbReference type="InterPro" id="IPR000668">
    <property type="entry name" value="Peptidase_C1A_C"/>
</dbReference>
<comment type="caution">
    <text evidence="6">The sequence shown here is derived from an EMBL/GenBank/DDBJ whole genome shotgun (WGS) entry which is preliminary data.</text>
</comment>
<organism evidence="6 7">
    <name type="scientific">Vitis vinifera</name>
    <name type="common">Grape</name>
    <dbReference type="NCBI Taxonomy" id="29760"/>
    <lineage>
        <taxon>Eukaryota</taxon>
        <taxon>Viridiplantae</taxon>
        <taxon>Streptophyta</taxon>
        <taxon>Embryophyta</taxon>
        <taxon>Tracheophyta</taxon>
        <taxon>Spermatophyta</taxon>
        <taxon>Magnoliopsida</taxon>
        <taxon>eudicotyledons</taxon>
        <taxon>Gunneridae</taxon>
        <taxon>Pentapetalae</taxon>
        <taxon>rosids</taxon>
        <taxon>Vitales</taxon>
        <taxon>Vitaceae</taxon>
        <taxon>Viteae</taxon>
        <taxon>Vitis</taxon>
    </lineage>
</organism>
<evidence type="ECO:0000256" key="3">
    <source>
        <dbReference type="ARBA" id="ARBA00022801"/>
    </source>
</evidence>
<dbReference type="EMBL" id="QGNW01002510">
    <property type="protein sequence ID" value="RVW18856.1"/>
    <property type="molecule type" value="Genomic_DNA"/>
</dbReference>
<sequence length="120" mass="13138">MEGITKLQTSKSISLSEQELVDCDIFGSNIGCEGGCMDDAFKFIIQNRGLNAEARYLYKGVEGHCNKKKESSSAARINDYENMPEFTEKALLKAVAHQPVSVAIDAGGSAFQFYEIGIFT</sequence>
<keyword evidence="4" id="KW-0788">Thiol protease</keyword>
<dbReference type="Pfam" id="PF00112">
    <property type="entry name" value="Peptidase_C1"/>
    <property type="match status" value="1"/>
</dbReference>
<feature type="domain" description="Peptidase C1A papain C-terminal" evidence="5">
    <location>
        <begin position="1"/>
        <end position="120"/>
    </location>
</feature>
<keyword evidence="3" id="KW-0378">Hydrolase</keyword>
<dbReference type="GO" id="GO:0008234">
    <property type="term" value="F:cysteine-type peptidase activity"/>
    <property type="evidence" value="ECO:0007669"/>
    <property type="project" value="UniProtKB-KW"/>
</dbReference>
<dbReference type="SMART" id="SM00645">
    <property type="entry name" value="Pept_C1"/>
    <property type="match status" value="1"/>
</dbReference>
<dbReference type="PANTHER" id="PTHR12411">
    <property type="entry name" value="CYSTEINE PROTEASE FAMILY C1-RELATED"/>
    <property type="match status" value="1"/>
</dbReference>
<name>A0A438C7F8_VITVI</name>
<dbReference type="InterPro" id="IPR013128">
    <property type="entry name" value="Peptidase_C1A"/>
</dbReference>
<dbReference type="Gene3D" id="3.90.70.10">
    <property type="entry name" value="Cysteine proteinases"/>
    <property type="match status" value="1"/>
</dbReference>